<dbReference type="InterPro" id="IPR003018">
    <property type="entry name" value="GAF"/>
</dbReference>
<dbReference type="Pfam" id="PF01590">
    <property type="entry name" value="GAF"/>
    <property type="match status" value="1"/>
</dbReference>
<keyword evidence="4" id="KW-0547">Nucleotide-binding</keyword>
<evidence type="ECO:0000313" key="10">
    <source>
        <dbReference type="Proteomes" id="UP000446786"/>
    </source>
</evidence>
<dbReference type="InterPro" id="IPR003594">
    <property type="entry name" value="HATPase_dom"/>
</dbReference>
<sequence>MQVSVILHILGAVGCAAGAIWVAQRPVAKRSDRLPTIVALVLTGVWSGIVAAFGSFAEITSLAETWRNMAWLLVIYRLFANDGRDRSMVAVRPVVLALGFVECLQPVLVFLSREYAVTADLTAMFLQTSAMFRILLSIGALVLLHNLYVGASRSTRDVIRWSAAGIAGFWAFELNFYVVAYLGQQPSAEFAAMRGLMVAIMAVPLAAGASNGLAGRKLQASRTVAFQTLSLLVIGGYLIAMFGTAQLFSLWDGNIGRIAQVGFIVAAATVALLWLPSQRLRAHLRVTALKHLFQHRYDYREEWLRFTRTIGHAEEDVATLQQRVGKAMADITDSPAALLFLPGEDGRFEEGANWNWLHDAAGVETLPSELTAKLERENFVVELDRVRSANRADEMSEFVPVWLTGDERCWVVVPLLHFDRLVAVLVLARPPLARSLDWEDFDLLKIVARQLASYLAEHEGQQALMESAQFDDFNRRMAFVMHDIKNLASQLSLLARNAETHAENPEFRKDMLVTLRSSADKLNGMLARLGRYGSQSTVDLQPVDMVELGQRLSQRFSGEHPVSMTRLDPCTVLADQEGLEQALVHLVQNAIDTSTSEMPVYIDVSADGLNGRIDVVDTGDGMDAEFVRNRLFKPFVSSKTDGFGIGAFEAREMIRGMGGRVDVQSRPGLGTRFTIELPLAEAARFIAAQDNQEVA</sequence>
<dbReference type="InterPro" id="IPR036890">
    <property type="entry name" value="HATPase_C_sf"/>
</dbReference>
<keyword evidence="7" id="KW-1133">Transmembrane helix</keyword>
<feature type="transmembrane region" description="Helical" evidence="7">
    <location>
        <begin position="131"/>
        <end position="149"/>
    </location>
</feature>
<dbReference type="GO" id="GO:0004673">
    <property type="term" value="F:protein histidine kinase activity"/>
    <property type="evidence" value="ECO:0007669"/>
    <property type="project" value="UniProtKB-EC"/>
</dbReference>
<feature type="transmembrane region" description="Helical" evidence="7">
    <location>
        <begin position="161"/>
        <end position="183"/>
    </location>
</feature>
<dbReference type="InterPro" id="IPR050980">
    <property type="entry name" value="2C_sensor_his_kinase"/>
</dbReference>
<reference evidence="9 10" key="1">
    <citation type="submission" date="2019-12" db="EMBL/GenBank/DDBJ databases">
        <title>Genomic-based taxomic classification of the family Erythrobacteraceae.</title>
        <authorList>
            <person name="Xu L."/>
        </authorList>
    </citation>
    <scope>NUCLEOTIDE SEQUENCE [LARGE SCALE GENOMIC DNA]</scope>
    <source>
        <strain evidence="9 10">JCM 16677</strain>
    </source>
</reference>
<feature type="transmembrane region" description="Helical" evidence="7">
    <location>
        <begin position="34"/>
        <end position="53"/>
    </location>
</feature>
<dbReference type="PANTHER" id="PTHR44936">
    <property type="entry name" value="SENSOR PROTEIN CREC"/>
    <property type="match status" value="1"/>
</dbReference>
<dbReference type="EMBL" id="WTYE01000001">
    <property type="protein sequence ID" value="MXP32216.1"/>
    <property type="molecule type" value="Genomic_DNA"/>
</dbReference>
<protein>
    <recommendedName>
        <fullName evidence="2">histidine kinase</fullName>
        <ecNumber evidence="2">2.7.13.3</ecNumber>
    </recommendedName>
</protein>
<dbReference type="Gene3D" id="3.30.565.10">
    <property type="entry name" value="Histidine kinase-like ATPase, C-terminal domain"/>
    <property type="match status" value="1"/>
</dbReference>
<evidence type="ECO:0000256" key="7">
    <source>
        <dbReference type="SAM" id="Phobius"/>
    </source>
</evidence>
<evidence type="ECO:0000256" key="6">
    <source>
        <dbReference type="ARBA" id="ARBA00022840"/>
    </source>
</evidence>
<keyword evidence="3 9" id="KW-0808">Transferase</keyword>
<dbReference type="OrthoDB" id="9785691at2"/>
<dbReference type="SMART" id="SM00387">
    <property type="entry name" value="HATPase_c"/>
    <property type="match status" value="1"/>
</dbReference>
<comment type="catalytic activity">
    <reaction evidence="1">
        <text>ATP + protein L-histidine = ADP + protein N-phospho-L-histidine.</text>
        <dbReference type="EC" id="2.7.13.3"/>
    </reaction>
</comment>
<dbReference type="PANTHER" id="PTHR44936:SF10">
    <property type="entry name" value="SENSOR PROTEIN RSTB"/>
    <property type="match status" value="1"/>
</dbReference>
<dbReference type="SUPFAM" id="SSF55781">
    <property type="entry name" value="GAF domain-like"/>
    <property type="match status" value="1"/>
</dbReference>
<keyword evidence="7" id="KW-0812">Transmembrane</keyword>
<keyword evidence="5 9" id="KW-0418">Kinase</keyword>
<proteinExistence type="predicted"/>
<dbReference type="AlphaFoldDB" id="A0A845AUN4"/>
<dbReference type="InterPro" id="IPR004358">
    <property type="entry name" value="Sig_transdc_His_kin-like_C"/>
</dbReference>
<evidence type="ECO:0000259" key="8">
    <source>
        <dbReference type="PROSITE" id="PS50109"/>
    </source>
</evidence>
<feature type="transmembrane region" description="Helical" evidence="7">
    <location>
        <begin position="6"/>
        <end position="22"/>
    </location>
</feature>
<feature type="transmembrane region" description="Helical" evidence="7">
    <location>
        <begin position="91"/>
        <end position="111"/>
    </location>
</feature>
<dbReference type="SUPFAM" id="SSF55874">
    <property type="entry name" value="ATPase domain of HSP90 chaperone/DNA topoisomerase II/histidine kinase"/>
    <property type="match status" value="1"/>
</dbReference>
<dbReference type="EC" id="2.7.13.3" evidence="2"/>
<dbReference type="GO" id="GO:0005524">
    <property type="term" value="F:ATP binding"/>
    <property type="evidence" value="ECO:0007669"/>
    <property type="project" value="UniProtKB-KW"/>
</dbReference>
<feature type="domain" description="Histidine kinase" evidence="8">
    <location>
        <begin position="479"/>
        <end position="681"/>
    </location>
</feature>
<feature type="transmembrane region" description="Helical" evidence="7">
    <location>
        <begin position="255"/>
        <end position="275"/>
    </location>
</feature>
<feature type="transmembrane region" description="Helical" evidence="7">
    <location>
        <begin position="226"/>
        <end position="249"/>
    </location>
</feature>
<evidence type="ECO:0000313" key="9">
    <source>
        <dbReference type="EMBL" id="MXP32216.1"/>
    </source>
</evidence>
<accession>A0A845AUN4</accession>
<keyword evidence="7" id="KW-0472">Membrane</keyword>
<evidence type="ECO:0000256" key="2">
    <source>
        <dbReference type="ARBA" id="ARBA00012438"/>
    </source>
</evidence>
<evidence type="ECO:0000256" key="3">
    <source>
        <dbReference type="ARBA" id="ARBA00022679"/>
    </source>
</evidence>
<evidence type="ECO:0000256" key="1">
    <source>
        <dbReference type="ARBA" id="ARBA00000085"/>
    </source>
</evidence>
<dbReference type="Proteomes" id="UP000446786">
    <property type="component" value="Unassembled WGS sequence"/>
</dbReference>
<dbReference type="PRINTS" id="PR00344">
    <property type="entry name" value="BCTRLSENSOR"/>
</dbReference>
<dbReference type="InterPro" id="IPR014265">
    <property type="entry name" value="XrtA/PrsK"/>
</dbReference>
<keyword evidence="6" id="KW-0067">ATP-binding</keyword>
<organism evidence="9 10">
    <name type="scientific">Parerythrobacter jejuensis</name>
    <dbReference type="NCBI Taxonomy" id="795812"/>
    <lineage>
        <taxon>Bacteria</taxon>
        <taxon>Pseudomonadati</taxon>
        <taxon>Pseudomonadota</taxon>
        <taxon>Alphaproteobacteria</taxon>
        <taxon>Sphingomonadales</taxon>
        <taxon>Erythrobacteraceae</taxon>
        <taxon>Parerythrobacter</taxon>
    </lineage>
</organism>
<dbReference type="InterPro" id="IPR005467">
    <property type="entry name" value="His_kinase_dom"/>
</dbReference>
<feature type="transmembrane region" description="Helical" evidence="7">
    <location>
        <begin position="195"/>
        <end position="214"/>
    </location>
</feature>
<dbReference type="Gene3D" id="3.30.450.40">
    <property type="match status" value="1"/>
</dbReference>
<comment type="caution">
    <text evidence="9">The sequence shown here is derived from an EMBL/GenBank/DDBJ whole genome shotgun (WGS) entry which is preliminary data.</text>
</comment>
<dbReference type="PROSITE" id="PS50109">
    <property type="entry name" value="HIS_KIN"/>
    <property type="match status" value="1"/>
</dbReference>
<keyword evidence="10" id="KW-1185">Reference proteome</keyword>
<evidence type="ECO:0000256" key="5">
    <source>
        <dbReference type="ARBA" id="ARBA00022777"/>
    </source>
</evidence>
<name>A0A845AUN4_9SPHN</name>
<dbReference type="NCBIfam" id="TIGR02916">
    <property type="entry name" value="PEP_his_kin"/>
    <property type="match status" value="1"/>
</dbReference>
<gene>
    <name evidence="9" type="primary">prsK</name>
    <name evidence="9" type="ORF">GRI94_10345</name>
</gene>
<dbReference type="Pfam" id="PF02518">
    <property type="entry name" value="HATPase_c"/>
    <property type="match status" value="1"/>
</dbReference>
<dbReference type="InterPro" id="IPR029016">
    <property type="entry name" value="GAF-like_dom_sf"/>
</dbReference>
<evidence type="ECO:0000256" key="4">
    <source>
        <dbReference type="ARBA" id="ARBA00022741"/>
    </source>
</evidence>